<proteinExistence type="predicted"/>
<reference evidence="1" key="2">
    <citation type="journal article" date="2015" name="Data Brief">
        <title>Shoot transcriptome of the giant reed, Arundo donax.</title>
        <authorList>
            <person name="Barrero R.A."/>
            <person name="Guerrero F.D."/>
            <person name="Moolhuijzen P."/>
            <person name="Goolsby J.A."/>
            <person name="Tidwell J."/>
            <person name="Bellgard S.E."/>
            <person name="Bellgard M.I."/>
        </authorList>
    </citation>
    <scope>NUCLEOTIDE SEQUENCE</scope>
    <source>
        <tissue evidence="1">Shoot tissue taken approximately 20 cm above the soil surface</tissue>
    </source>
</reference>
<dbReference type="EMBL" id="GBRH01273317">
    <property type="protein sequence ID" value="JAD24578.1"/>
    <property type="molecule type" value="Transcribed_RNA"/>
</dbReference>
<accession>A0A0A8YFR1</accession>
<protein>
    <submittedName>
        <fullName evidence="1">Uncharacterized protein</fullName>
    </submittedName>
</protein>
<reference evidence="1" key="1">
    <citation type="submission" date="2014-09" db="EMBL/GenBank/DDBJ databases">
        <authorList>
            <person name="Magalhaes I.L.F."/>
            <person name="Oliveira U."/>
            <person name="Santos F.R."/>
            <person name="Vidigal T.H.D.A."/>
            <person name="Brescovit A.D."/>
            <person name="Santos A.J."/>
        </authorList>
    </citation>
    <scope>NUCLEOTIDE SEQUENCE</scope>
    <source>
        <tissue evidence="1">Shoot tissue taken approximately 20 cm above the soil surface</tissue>
    </source>
</reference>
<sequence length="61" mass="6937">MIYVQSVGWDYSWGSAAHFYQDGTNLGLGKERIRTTSANIVGHLSCTHIEKKIDELIKPWN</sequence>
<evidence type="ECO:0000313" key="1">
    <source>
        <dbReference type="EMBL" id="JAD24578.1"/>
    </source>
</evidence>
<dbReference type="AlphaFoldDB" id="A0A0A8YFR1"/>
<name>A0A0A8YFR1_ARUDO</name>
<organism evidence="1">
    <name type="scientific">Arundo donax</name>
    <name type="common">Giant reed</name>
    <name type="synonym">Donax arundinaceus</name>
    <dbReference type="NCBI Taxonomy" id="35708"/>
    <lineage>
        <taxon>Eukaryota</taxon>
        <taxon>Viridiplantae</taxon>
        <taxon>Streptophyta</taxon>
        <taxon>Embryophyta</taxon>
        <taxon>Tracheophyta</taxon>
        <taxon>Spermatophyta</taxon>
        <taxon>Magnoliopsida</taxon>
        <taxon>Liliopsida</taxon>
        <taxon>Poales</taxon>
        <taxon>Poaceae</taxon>
        <taxon>PACMAD clade</taxon>
        <taxon>Arundinoideae</taxon>
        <taxon>Arundineae</taxon>
        <taxon>Arundo</taxon>
    </lineage>
</organism>